<organism evidence="1 2">
    <name type="scientific">Stephania cephalantha</name>
    <dbReference type="NCBI Taxonomy" id="152367"/>
    <lineage>
        <taxon>Eukaryota</taxon>
        <taxon>Viridiplantae</taxon>
        <taxon>Streptophyta</taxon>
        <taxon>Embryophyta</taxon>
        <taxon>Tracheophyta</taxon>
        <taxon>Spermatophyta</taxon>
        <taxon>Magnoliopsida</taxon>
        <taxon>Ranunculales</taxon>
        <taxon>Menispermaceae</taxon>
        <taxon>Menispermoideae</taxon>
        <taxon>Cissampelideae</taxon>
        <taxon>Stephania</taxon>
    </lineage>
</organism>
<protein>
    <submittedName>
        <fullName evidence="1">Uncharacterized protein</fullName>
    </submittedName>
</protein>
<dbReference type="AlphaFoldDB" id="A0AAP0FH92"/>
<sequence length="51" mass="5592">MCLVAPVSIHHPLASETILVSETTAVRSKSVLSISMSVTFAWLFKPELSEF</sequence>
<name>A0AAP0FH92_9MAGN</name>
<dbReference type="Proteomes" id="UP001419268">
    <property type="component" value="Unassembled WGS sequence"/>
</dbReference>
<proteinExistence type="predicted"/>
<reference evidence="1 2" key="1">
    <citation type="submission" date="2024-01" db="EMBL/GenBank/DDBJ databases">
        <title>Genome assemblies of Stephania.</title>
        <authorList>
            <person name="Yang L."/>
        </authorList>
    </citation>
    <scope>NUCLEOTIDE SEQUENCE [LARGE SCALE GENOMIC DNA]</scope>
    <source>
        <strain evidence="1">JXDWG</strain>
        <tissue evidence="1">Leaf</tissue>
    </source>
</reference>
<accession>A0AAP0FH92</accession>
<evidence type="ECO:0000313" key="2">
    <source>
        <dbReference type="Proteomes" id="UP001419268"/>
    </source>
</evidence>
<comment type="caution">
    <text evidence="1">The sequence shown here is derived from an EMBL/GenBank/DDBJ whole genome shotgun (WGS) entry which is preliminary data.</text>
</comment>
<keyword evidence="2" id="KW-1185">Reference proteome</keyword>
<evidence type="ECO:0000313" key="1">
    <source>
        <dbReference type="EMBL" id="KAK9105983.1"/>
    </source>
</evidence>
<dbReference type="EMBL" id="JBBNAG010000009">
    <property type="protein sequence ID" value="KAK9105983.1"/>
    <property type="molecule type" value="Genomic_DNA"/>
</dbReference>
<gene>
    <name evidence="1" type="ORF">Scep_022827</name>
</gene>